<dbReference type="RefSeq" id="WP_377832961.1">
    <property type="nucleotide sequence ID" value="NZ_JBHRSK010000004.1"/>
</dbReference>
<dbReference type="GO" id="GO:0048040">
    <property type="term" value="F:UDP-glucuronate decarboxylase activity"/>
    <property type="evidence" value="ECO:0007669"/>
    <property type="project" value="UniProtKB-EC"/>
</dbReference>
<evidence type="ECO:0000256" key="3">
    <source>
        <dbReference type="ARBA" id="ARBA00023027"/>
    </source>
</evidence>
<feature type="region of interest" description="Disordered" evidence="5">
    <location>
        <begin position="344"/>
        <end position="381"/>
    </location>
</feature>
<accession>A0ABV7AHP5</accession>
<keyword evidence="3" id="KW-0520">NAD</keyword>
<reference evidence="8" key="1">
    <citation type="journal article" date="2019" name="Int. J. Syst. Evol. Microbiol.">
        <title>The Global Catalogue of Microorganisms (GCM) 10K type strain sequencing project: providing services to taxonomists for standard genome sequencing and annotation.</title>
        <authorList>
            <consortium name="The Broad Institute Genomics Platform"/>
            <consortium name="The Broad Institute Genome Sequencing Center for Infectious Disease"/>
            <person name="Wu L."/>
            <person name="Ma J."/>
        </authorList>
    </citation>
    <scope>NUCLEOTIDE SEQUENCE [LARGE SCALE GENOMIC DNA]</scope>
    <source>
        <strain evidence="8">KCTC 62192</strain>
    </source>
</reference>
<dbReference type="SUPFAM" id="SSF51735">
    <property type="entry name" value="NAD(P)-binding Rossmann-fold domains"/>
    <property type="match status" value="1"/>
</dbReference>
<evidence type="ECO:0000259" key="6">
    <source>
        <dbReference type="Pfam" id="PF01370"/>
    </source>
</evidence>
<dbReference type="CDD" id="cd05230">
    <property type="entry name" value="UGD_SDR_e"/>
    <property type="match status" value="1"/>
</dbReference>
<keyword evidence="4 7" id="KW-0456">Lyase</keyword>
<keyword evidence="2" id="KW-0210">Decarboxylase</keyword>
<keyword evidence="8" id="KW-1185">Reference proteome</keyword>
<dbReference type="EMBL" id="JBHRSK010000004">
    <property type="protein sequence ID" value="MFC2968292.1"/>
    <property type="molecule type" value="Genomic_DNA"/>
</dbReference>
<comment type="cofactor">
    <cofactor evidence="1">
        <name>NAD(+)</name>
        <dbReference type="ChEBI" id="CHEBI:57540"/>
    </cofactor>
</comment>
<dbReference type="InterPro" id="IPR001509">
    <property type="entry name" value="Epimerase_deHydtase"/>
</dbReference>
<dbReference type="EC" id="4.1.1.35" evidence="7"/>
<sequence>MGSILVSGGAGFVGSFLCEALLDRGEHVVCLDNLQTGSLGNILHLVPNERFLFSAQDVELPLSAFNDIEQIYNLACPASPVHYQNDPIRTLRTNVIGAINILELARRTGARVLQASTSEVYGDPEIHPQSEGYRGSVTSFGPRACYDEGKRAAETLFHDYCKMYDVDIRIARIFNTYGPNMAGSDGRVVSNFIMQALSGQPITIYGEGKQTRSFCYVTDLVEGLIRLMNAGPHMRQPCNLGNPTETTIRELAEHVIEATGSSSELQFLPLPQDDPIRRRPDISLAFKNLGWQPTTHLPEGLARTVEYFESHQQQRPRAMTQPSRGGPIVGRLFTDSLHVAAGEQQMRRLHPDSAQLRSNGRKPNGHAGKDADSDRIGFNSN</sequence>
<dbReference type="Proteomes" id="UP001595443">
    <property type="component" value="Unassembled WGS sequence"/>
</dbReference>
<dbReference type="PANTHER" id="PTHR43078:SF6">
    <property type="entry name" value="UDP-GLUCURONIC ACID DECARBOXYLASE 1"/>
    <property type="match status" value="1"/>
</dbReference>
<feature type="domain" description="NAD-dependent epimerase/dehydratase" evidence="6">
    <location>
        <begin position="4"/>
        <end position="233"/>
    </location>
</feature>
<comment type="caution">
    <text evidence="7">The sequence shown here is derived from an EMBL/GenBank/DDBJ whole genome shotgun (WGS) entry which is preliminary data.</text>
</comment>
<organism evidence="7 8">
    <name type="scientific">Acidimangrovimonas pyrenivorans</name>
    <dbReference type="NCBI Taxonomy" id="2030798"/>
    <lineage>
        <taxon>Bacteria</taxon>
        <taxon>Pseudomonadati</taxon>
        <taxon>Pseudomonadota</taxon>
        <taxon>Alphaproteobacteria</taxon>
        <taxon>Rhodobacterales</taxon>
        <taxon>Paracoccaceae</taxon>
        <taxon>Acidimangrovimonas</taxon>
    </lineage>
</organism>
<evidence type="ECO:0000256" key="5">
    <source>
        <dbReference type="SAM" id="MobiDB-lite"/>
    </source>
</evidence>
<dbReference type="InterPro" id="IPR036291">
    <property type="entry name" value="NAD(P)-bd_dom_sf"/>
</dbReference>
<dbReference type="InterPro" id="IPR044516">
    <property type="entry name" value="UXS-like"/>
</dbReference>
<name>A0ABV7AHP5_9RHOB</name>
<dbReference type="Gene3D" id="3.40.50.720">
    <property type="entry name" value="NAD(P)-binding Rossmann-like Domain"/>
    <property type="match status" value="1"/>
</dbReference>
<evidence type="ECO:0000256" key="4">
    <source>
        <dbReference type="ARBA" id="ARBA00023239"/>
    </source>
</evidence>
<evidence type="ECO:0000256" key="1">
    <source>
        <dbReference type="ARBA" id="ARBA00001911"/>
    </source>
</evidence>
<evidence type="ECO:0000313" key="7">
    <source>
        <dbReference type="EMBL" id="MFC2968292.1"/>
    </source>
</evidence>
<gene>
    <name evidence="7" type="ORF">ACFOES_09315</name>
</gene>
<evidence type="ECO:0000313" key="8">
    <source>
        <dbReference type="Proteomes" id="UP001595443"/>
    </source>
</evidence>
<dbReference type="Pfam" id="PF01370">
    <property type="entry name" value="Epimerase"/>
    <property type="match status" value="1"/>
</dbReference>
<proteinExistence type="predicted"/>
<evidence type="ECO:0000256" key="2">
    <source>
        <dbReference type="ARBA" id="ARBA00022793"/>
    </source>
</evidence>
<dbReference type="PANTHER" id="PTHR43078">
    <property type="entry name" value="UDP-GLUCURONIC ACID DECARBOXYLASE-RELATED"/>
    <property type="match status" value="1"/>
</dbReference>
<protein>
    <submittedName>
        <fullName evidence="7">UDP-glucuronic acid decarboxylase family protein</fullName>
        <ecNumber evidence="7">4.1.1.35</ecNumber>
    </submittedName>
</protein>